<dbReference type="GO" id="GO:0016787">
    <property type="term" value="F:hydrolase activity"/>
    <property type="evidence" value="ECO:0007669"/>
    <property type="project" value="UniProtKB-KW"/>
</dbReference>
<dbReference type="AlphaFoldDB" id="A0A679JXK9"/>
<dbReference type="GO" id="GO:0004519">
    <property type="term" value="F:endonuclease activity"/>
    <property type="evidence" value="ECO:0007669"/>
    <property type="project" value="UniProtKB-KW"/>
</dbReference>
<dbReference type="PIRSF" id="PIRSF018267">
    <property type="entry name" value="VSR_endonuc"/>
    <property type="match status" value="1"/>
</dbReference>
<dbReference type="CDD" id="cd00221">
    <property type="entry name" value="Vsr"/>
    <property type="match status" value="1"/>
</dbReference>
<proteinExistence type="inferred from homology"/>
<keyword evidence="5 6" id="KW-0234">DNA repair</keyword>
<keyword evidence="4 6" id="KW-0378">Hydrolase</keyword>
<evidence type="ECO:0000256" key="4">
    <source>
        <dbReference type="ARBA" id="ARBA00022801"/>
    </source>
</evidence>
<dbReference type="Pfam" id="PF03852">
    <property type="entry name" value="Vsr"/>
    <property type="match status" value="1"/>
</dbReference>
<keyword evidence="1 6" id="KW-0540">Nuclease</keyword>
<protein>
    <recommendedName>
        <fullName evidence="6">Very short patch repair endonuclease</fullName>
        <ecNumber evidence="6">3.1.-.-</ecNumber>
    </recommendedName>
</protein>
<dbReference type="EMBL" id="LR743511">
    <property type="protein sequence ID" value="CAA2144233.1"/>
    <property type="molecule type" value="Genomic_DNA"/>
</dbReference>
<sequence>MQSVGQKDTKPEVALRQGLHRLGYRFRLHRKDLPGRPDLVFPSRKKVVFVHGCFWHGHGCAKGRLPKSRPEFWVPKIEGNKARDARAIERLTKMGWETHIVWQCDMKNSERVAEELATFLGPPGRSKEAAEG</sequence>
<dbReference type="InterPro" id="IPR011335">
    <property type="entry name" value="Restrct_endonuc-II-like"/>
</dbReference>
<dbReference type="InterPro" id="IPR004603">
    <property type="entry name" value="DNA_mismatch_endonuc_vsr"/>
</dbReference>
<evidence type="ECO:0000256" key="1">
    <source>
        <dbReference type="ARBA" id="ARBA00022722"/>
    </source>
</evidence>
<reference evidence="7" key="1">
    <citation type="submission" date="2019-12" db="EMBL/GenBank/DDBJ databases">
        <authorList>
            <person name="Cremers G."/>
        </authorList>
    </citation>
    <scope>NUCLEOTIDE SEQUENCE</scope>
    <source>
        <strain evidence="7">Mbul2</strain>
    </source>
</reference>
<dbReference type="EC" id="3.1.-.-" evidence="6"/>
<evidence type="ECO:0000256" key="5">
    <source>
        <dbReference type="ARBA" id="ARBA00023204"/>
    </source>
</evidence>
<evidence type="ECO:0000256" key="3">
    <source>
        <dbReference type="ARBA" id="ARBA00022763"/>
    </source>
</evidence>
<comment type="function">
    <text evidence="6">May nick specific sequences that contain T:G mispairs resulting from m5C-deamination.</text>
</comment>
<evidence type="ECO:0000313" key="7">
    <source>
        <dbReference type="EMBL" id="CAA2144233.1"/>
    </source>
</evidence>
<dbReference type="SUPFAM" id="SSF52980">
    <property type="entry name" value="Restriction endonuclease-like"/>
    <property type="match status" value="1"/>
</dbReference>
<dbReference type="NCBIfam" id="TIGR00632">
    <property type="entry name" value="vsr"/>
    <property type="match status" value="1"/>
</dbReference>
<evidence type="ECO:0000256" key="6">
    <source>
        <dbReference type="PIRNR" id="PIRNR018267"/>
    </source>
</evidence>
<comment type="similarity">
    <text evidence="6">Belongs to the vsr family.</text>
</comment>
<organism evidence="7">
    <name type="scientific">Methylobacterium bullatum</name>
    <dbReference type="NCBI Taxonomy" id="570505"/>
    <lineage>
        <taxon>Bacteria</taxon>
        <taxon>Pseudomonadati</taxon>
        <taxon>Pseudomonadota</taxon>
        <taxon>Alphaproteobacteria</taxon>
        <taxon>Hyphomicrobiales</taxon>
        <taxon>Methylobacteriaceae</taxon>
        <taxon>Methylobacterium</taxon>
    </lineage>
</organism>
<dbReference type="REBASE" id="366805">
    <property type="entry name" value="V.Mbu12ORF3351P"/>
</dbReference>
<gene>
    <name evidence="7" type="primary">vsr</name>
    <name evidence="7" type="ORF">MBLL_03352</name>
</gene>
<name>A0A679JXK9_9HYPH</name>
<evidence type="ECO:0000256" key="2">
    <source>
        <dbReference type="ARBA" id="ARBA00022759"/>
    </source>
</evidence>
<dbReference type="Gene3D" id="3.40.960.10">
    <property type="entry name" value="VSR Endonuclease"/>
    <property type="match status" value="1"/>
</dbReference>
<keyword evidence="3 6" id="KW-0227">DNA damage</keyword>
<keyword evidence="2 6" id="KW-0255">Endonuclease</keyword>
<accession>A0A679JXK9</accession>
<dbReference type="GO" id="GO:0006298">
    <property type="term" value="P:mismatch repair"/>
    <property type="evidence" value="ECO:0007669"/>
    <property type="project" value="UniProtKB-UniRule"/>
</dbReference>